<dbReference type="EMBL" id="JADINA010000019">
    <property type="protein sequence ID" value="MBO8426210.1"/>
    <property type="molecule type" value="Genomic_DNA"/>
</dbReference>
<proteinExistence type="predicted"/>
<dbReference type="Proteomes" id="UP000823634">
    <property type="component" value="Unassembled WGS sequence"/>
</dbReference>
<reference evidence="1" key="1">
    <citation type="submission" date="2020-10" db="EMBL/GenBank/DDBJ databases">
        <authorList>
            <person name="Gilroy R."/>
        </authorList>
    </citation>
    <scope>NUCLEOTIDE SEQUENCE</scope>
    <source>
        <strain evidence="1">17113</strain>
    </source>
</reference>
<evidence type="ECO:0000313" key="1">
    <source>
        <dbReference type="EMBL" id="MBO8426210.1"/>
    </source>
</evidence>
<sequence>MSNFNVGSVKVKLRKGGSTMTTSFTPPLGKSFRTEYEAQKAVEQYIAKRYPGYDIADMSISYK</sequence>
<comment type="caution">
    <text evidence="1">The sequence shown here is derived from an EMBL/GenBank/DDBJ whole genome shotgun (WGS) entry which is preliminary data.</text>
</comment>
<organism evidence="1 2">
    <name type="scientific">Candidatus Alloenteromonas pullistercoris</name>
    <dbReference type="NCBI Taxonomy" id="2840785"/>
    <lineage>
        <taxon>Bacteria</taxon>
        <taxon>Bacillati</taxon>
        <taxon>Bacillota</taxon>
        <taxon>Bacillota incertae sedis</taxon>
        <taxon>Candidatus Alloenteromonas</taxon>
    </lineage>
</organism>
<name>A0A9D9DFX9_9FIRM</name>
<accession>A0A9D9DFX9</accession>
<reference evidence="1" key="2">
    <citation type="journal article" date="2021" name="PeerJ">
        <title>Extensive microbial diversity within the chicken gut microbiome revealed by metagenomics and culture.</title>
        <authorList>
            <person name="Gilroy R."/>
            <person name="Ravi A."/>
            <person name="Getino M."/>
            <person name="Pursley I."/>
            <person name="Horton D.L."/>
            <person name="Alikhan N.F."/>
            <person name="Baker D."/>
            <person name="Gharbi K."/>
            <person name="Hall N."/>
            <person name="Watson M."/>
            <person name="Adriaenssens E.M."/>
            <person name="Foster-Nyarko E."/>
            <person name="Jarju S."/>
            <person name="Secka A."/>
            <person name="Antonio M."/>
            <person name="Oren A."/>
            <person name="Chaudhuri R.R."/>
            <person name="La Ragione R."/>
            <person name="Hildebrand F."/>
            <person name="Pallen M.J."/>
        </authorList>
    </citation>
    <scope>NUCLEOTIDE SEQUENCE</scope>
    <source>
        <strain evidence="1">17113</strain>
    </source>
</reference>
<evidence type="ECO:0000313" key="2">
    <source>
        <dbReference type="Proteomes" id="UP000823634"/>
    </source>
</evidence>
<protein>
    <submittedName>
        <fullName evidence="1">Uncharacterized protein</fullName>
    </submittedName>
</protein>
<gene>
    <name evidence="1" type="ORF">IAC61_02685</name>
</gene>
<dbReference type="AlphaFoldDB" id="A0A9D9DFX9"/>